<evidence type="ECO:0000256" key="1">
    <source>
        <dbReference type="ARBA" id="ARBA00009636"/>
    </source>
</evidence>
<evidence type="ECO:0000256" key="3">
    <source>
        <dbReference type="ARBA" id="ARBA00022741"/>
    </source>
</evidence>
<evidence type="ECO:0000313" key="6">
    <source>
        <dbReference type="Proteomes" id="UP000026961"/>
    </source>
</evidence>
<accession>A0A0E0A5N0</accession>
<dbReference type="Gramene" id="OGLUM06G04780.1">
    <property type="protein sequence ID" value="OGLUM06G04780.1"/>
    <property type="gene ID" value="OGLUM06G04780"/>
</dbReference>
<dbReference type="STRING" id="40148.A0A0E0A5N0"/>
<reference evidence="5" key="2">
    <citation type="submission" date="2018-05" db="EMBL/GenBank/DDBJ databases">
        <title>OgluRS3 (Oryza glumaepatula Reference Sequence Version 3).</title>
        <authorList>
            <person name="Zhang J."/>
            <person name="Kudrna D."/>
            <person name="Lee S."/>
            <person name="Talag J."/>
            <person name="Welchert J."/>
            <person name="Wing R.A."/>
        </authorList>
    </citation>
    <scope>NUCLEOTIDE SEQUENCE [LARGE SCALE GENOMIC DNA]</scope>
</reference>
<proteinExistence type="inferred from homology"/>
<keyword evidence="2" id="KW-0493">Microtubule</keyword>
<dbReference type="GO" id="GO:0007017">
    <property type="term" value="P:microtubule-based process"/>
    <property type="evidence" value="ECO:0007669"/>
    <property type="project" value="InterPro"/>
</dbReference>
<sequence length="107" mass="11710">MAHTKAICITVICQLAGATGFSMGTLLISKIREEYPDRMMLTFSEKFSPHQRFLIHYGGAAHYLSISLLRLENAIECMVIMIGDLNHLISATMSGVTCCLLFPAGTA</sequence>
<name>A0A0E0A5N0_9ORYZ</name>
<comment type="similarity">
    <text evidence="1">Belongs to the tubulin family.</text>
</comment>
<dbReference type="Proteomes" id="UP000026961">
    <property type="component" value="Chromosome 6"/>
</dbReference>
<evidence type="ECO:0000256" key="2">
    <source>
        <dbReference type="ARBA" id="ARBA00022701"/>
    </source>
</evidence>
<evidence type="ECO:0000256" key="4">
    <source>
        <dbReference type="ARBA" id="ARBA00023134"/>
    </source>
</evidence>
<dbReference type="GO" id="GO:0005874">
    <property type="term" value="C:microtubule"/>
    <property type="evidence" value="ECO:0007669"/>
    <property type="project" value="UniProtKB-KW"/>
</dbReference>
<dbReference type="PRINTS" id="PR01161">
    <property type="entry name" value="TUBULIN"/>
</dbReference>
<dbReference type="GO" id="GO:0005525">
    <property type="term" value="F:GTP binding"/>
    <property type="evidence" value="ECO:0007669"/>
    <property type="project" value="UniProtKB-KW"/>
</dbReference>
<dbReference type="SUPFAM" id="SSF52490">
    <property type="entry name" value="Tubulin nucleotide-binding domain-like"/>
    <property type="match status" value="1"/>
</dbReference>
<reference evidence="5" key="1">
    <citation type="submission" date="2015-04" db="UniProtKB">
        <authorList>
            <consortium name="EnsemblPlants"/>
        </authorList>
    </citation>
    <scope>IDENTIFICATION</scope>
</reference>
<dbReference type="InterPro" id="IPR000217">
    <property type="entry name" value="Tubulin"/>
</dbReference>
<evidence type="ECO:0000313" key="5">
    <source>
        <dbReference type="EnsemblPlants" id="OGLUM06G04780.1"/>
    </source>
</evidence>
<organism evidence="5">
    <name type="scientific">Oryza glumipatula</name>
    <dbReference type="NCBI Taxonomy" id="40148"/>
    <lineage>
        <taxon>Eukaryota</taxon>
        <taxon>Viridiplantae</taxon>
        <taxon>Streptophyta</taxon>
        <taxon>Embryophyta</taxon>
        <taxon>Tracheophyta</taxon>
        <taxon>Spermatophyta</taxon>
        <taxon>Magnoliopsida</taxon>
        <taxon>Liliopsida</taxon>
        <taxon>Poales</taxon>
        <taxon>Poaceae</taxon>
        <taxon>BOP clade</taxon>
        <taxon>Oryzoideae</taxon>
        <taxon>Oryzeae</taxon>
        <taxon>Oryzinae</taxon>
        <taxon>Oryza</taxon>
    </lineage>
</organism>
<dbReference type="AlphaFoldDB" id="A0A0E0A5N0"/>
<dbReference type="HOGENOM" id="CLU_175842_0_0_1"/>
<dbReference type="eggNOG" id="KOG1375">
    <property type="taxonomic scope" value="Eukaryota"/>
</dbReference>
<dbReference type="InterPro" id="IPR036525">
    <property type="entry name" value="Tubulin/FtsZ_GTPase_sf"/>
</dbReference>
<keyword evidence="3" id="KW-0547">Nucleotide-binding</keyword>
<dbReference type="Gene3D" id="3.40.50.1440">
    <property type="entry name" value="Tubulin/FtsZ, GTPase domain"/>
    <property type="match status" value="1"/>
</dbReference>
<keyword evidence="4" id="KW-0342">GTP-binding</keyword>
<dbReference type="EnsemblPlants" id="OGLUM06G04780.1">
    <property type="protein sequence ID" value="OGLUM06G04780.1"/>
    <property type="gene ID" value="OGLUM06G04780"/>
</dbReference>
<keyword evidence="6" id="KW-1185">Reference proteome</keyword>
<protein>
    <submittedName>
        <fullName evidence="5">Uncharacterized protein</fullName>
    </submittedName>
</protein>